<reference evidence="1 2" key="1">
    <citation type="submission" date="2016-10" db="EMBL/GenBank/DDBJ databases">
        <authorList>
            <person name="de Groot N.N."/>
        </authorList>
    </citation>
    <scope>NUCLEOTIDE SEQUENCE [LARGE SCALE GENOMIC DNA]</scope>
    <source>
        <strain evidence="1 2">DSM 46701</strain>
    </source>
</reference>
<accession>A0A1H8ADI5</accession>
<protein>
    <submittedName>
        <fullName evidence="1">YolD-like protein</fullName>
    </submittedName>
</protein>
<dbReference type="Proteomes" id="UP000199695">
    <property type="component" value="Unassembled WGS sequence"/>
</dbReference>
<gene>
    <name evidence="1" type="ORF">SAMN05444955_10182</name>
</gene>
<dbReference type="STRING" id="1173111.SAMN05444955_10182"/>
<proteinExistence type="predicted"/>
<keyword evidence="2" id="KW-1185">Reference proteome</keyword>
<dbReference type="RefSeq" id="WP_089964397.1">
    <property type="nucleotide sequence ID" value="NZ_FOCQ01000001.1"/>
</dbReference>
<dbReference type="OrthoDB" id="2376882at2"/>
<organism evidence="1 2">
    <name type="scientific">Lihuaxuella thermophila</name>
    <dbReference type="NCBI Taxonomy" id="1173111"/>
    <lineage>
        <taxon>Bacteria</taxon>
        <taxon>Bacillati</taxon>
        <taxon>Bacillota</taxon>
        <taxon>Bacilli</taxon>
        <taxon>Bacillales</taxon>
        <taxon>Thermoactinomycetaceae</taxon>
        <taxon>Lihuaxuella</taxon>
    </lineage>
</organism>
<dbReference type="AlphaFoldDB" id="A0A1H8ADI5"/>
<dbReference type="EMBL" id="FOCQ01000001">
    <property type="protein sequence ID" value="SEM68651.1"/>
    <property type="molecule type" value="Genomic_DNA"/>
</dbReference>
<name>A0A1H8ADI5_9BACL</name>
<sequence length="112" mass="13242">MSKILNRKNLLWEGSRMFLPEHREALLEQRRQAEEFVPPELDESHMEMINYILQEAIEEEKPVVVTYAEKYAPGQFCGFVDQVDPYNQVIQLSNGTCRKQISFQKLINIEWP</sequence>
<evidence type="ECO:0000313" key="1">
    <source>
        <dbReference type="EMBL" id="SEM68651.1"/>
    </source>
</evidence>
<dbReference type="InterPro" id="IPR014962">
    <property type="entry name" value="YolD"/>
</dbReference>
<dbReference type="Pfam" id="PF08863">
    <property type="entry name" value="YolD"/>
    <property type="match status" value="1"/>
</dbReference>
<evidence type="ECO:0000313" key="2">
    <source>
        <dbReference type="Proteomes" id="UP000199695"/>
    </source>
</evidence>